<dbReference type="Proteomes" id="UP000289340">
    <property type="component" value="Chromosome 12"/>
</dbReference>
<evidence type="ECO:0000313" key="1">
    <source>
        <dbReference type="EMBL" id="RZB73688.1"/>
    </source>
</evidence>
<protein>
    <submittedName>
        <fullName evidence="1">Uncharacterized protein</fullName>
    </submittedName>
</protein>
<name>A0A445HIW0_GLYSO</name>
<proteinExistence type="predicted"/>
<gene>
    <name evidence="1" type="ORF">D0Y65_033032</name>
</gene>
<organism evidence="1 2">
    <name type="scientific">Glycine soja</name>
    <name type="common">Wild soybean</name>
    <dbReference type="NCBI Taxonomy" id="3848"/>
    <lineage>
        <taxon>Eukaryota</taxon>
        <taxon>Viridiplantae</taxon>
        <taxon>Streptophyta</taxon>
        <taxon>Embryophyta</taxon>
        <taxon>Tracheophyta</taxon>
        <taxon>Spermatophyta</taxon>
        <taxon>Magnoliopsida</taxon>
        <taxon>eudicotyledons</taxon>
        <taxon>Gunneridae</taxon>
        <taxon>Pentapetalae</taxon>
        <taxon>rosids</taxon>
        <taxon>fabids</taxon>
        <taxon>Fabales</taxon>
        <taxon>Fabaceae</taxon>
        <taxon>Papilionoideae</taxon>
        <taxon>50 kb inversion clade</taxon>
        <taxon>NPAAA clade</taxon>
        <taxon>indigoferoid/millettioid clade</taxon>
        <taxon>Phaseoleae</taxon>
        <taxon>Glycine</taxon>
        <taxon>Glycine subgen. Soja</taxon>
    </lineage>
</organism>
<reference evidence="1 2" key="1">
    <citation type="submission" date="2018-09" db="EMBL/GenBank/DDBJ databases">
        <title>A high-quality reference genome of wild soybean provides a powerful tool to mine soybean genomes.</title>
        <authorList>
            <person name="Xie M."/>
            <person name="Chung C.Y.L."/>
            <person name="Li M.-W."/>
            <person name="Wong F.-L."/>
            <person name="Chan T.-F."/>
            <person name="Lam H.-M."/>
        </authorList>
    </citation>
    <scope>NUCLEOTIDE SEQUENCE [LARGE SCALE GENOMIC DNA]</scope>
    <source>
        <strain evidence="2">cv. W05</strain>
        <tissue evidence="1">Hypocotyl of etiolated seedlings</tissue>
    </source>
</reference>
<evidence type="ECO:0000313" key="2">
    <source>
        <dbReference type="Proteomes" id="UP000289340"/>
    </source>
</evidence>
<dbReference type="EMBL" id="QZWG01000012">
    <property type="protein sequence ID" value="RZB73688.1"/>
    <property type="molecule type" value="Genomic_DNA"/>
</dbReference>
<sequence length="78" mass="9040">MSNCNNWQYQETKGGIRCKRYLANCTSFTTIKTMTDIHKTHKTTCALFLNSFNFQASNKSSEPMHCGLMYVERLCFTI</sequence>
<comment type="caution">
    <text evidence="1">The sequence shown here is derived from an EMBL/GenBank/DDBJ whole genome shotgun (WGS) entry which is preliminary data.</text>
</comment>
<dbReference type="AlphaFoldDB" id="A0A445HIW0"/>
<accession>A0A445HIW0</accession>
<keyword evidence="2" id="KW-1185">Reference proteome</keyword>